<keyword evidence="1" id="KW-0812">Transmembrane</keyword>
<accession>A0A0H3J3K6</accession>
<feature type="transmembrane region" description="Helical" evidence="1">
    <location>
        <begin position="6"/>
        <end position="25"/>
    </location>
</feature>
<evidence type="ECO:0000256" key="1">
    <source>
        <dbReference type="SAM" id="Phobius"/>
    </source>
</evidence>
<dbReference type="KEGG" id="cpat:CLPA_c13080"/>
<keyword evidence="5" id="KW-1185">Reference proteome</keyword>
<dbReference type="GeneID" id="93073487"/>
<dbReference type="AlphaFoldDB" id="A0A0H3J3K6"/>
<keyword evidence="1" id="KW-0472">Membrane</keyword>
<reference evidence="2 5" key="1">
    <citation type="journal article" date="2015" name="Genome Announc.">
        <title>Complete Genome Sequence of the Nitrogen-Fixing and Solvent-Producing Clostridium pasteurianum DSM 525.</title>
        <authorList>
            <person name="Poehlein A."/>
            <person name="Grosse-Honebrink A."/>
            <person name="Zhang Y."/>
            <person name="Minton N.P."/>
            <person name="Daniel R."/>
        </authorList>
    </citation>
    <scope>NUCLEOTIDE SEQUENCE [LARGE SCALE GENOMIC DNA]</scope>
    <source>
        <strain evidence="2">DSM 525</strain>
        <strain evidence="5">DSM 525 / ATCC 6013</strain>
    </source>
</reference>
<organism evidence="2 5">
    <name type="scientific">Clostridium pasteurianum DSM 525 = ATCC 6013</name>
    <dbReference type="NCBI Taxonomy" id="1262449"/>
    <lineage>
        <taxon>Bacteria</taxon>
        <taxon>Bacillati</taxon>
        <taxon>Bacillota</taxon>
        <taxon>Clostridia</taxon>
        <taxon>Eubacteriales</taxon>
        <taxon>Clostridiaceae</taxon>
        <taxon>Clostridium</taxon>
    </lineage>
</organism>
<dbReference type="Pfam" id="PF14276">
    <property type="entry name" value="DUF4363"/>
    <property type="match status" value="1"/>
</dbReference>
<protein>
    <recommendedName>
        <fullName evidence="6">DUF4363 family protein</fullName>
    </recommendedName>
</protein>
<reference evidence="3 4" key="3">
    <citation type="journal article" name="Genome Announc.">
        <title>Improved Draft Genome Sequence of Clostridium pasteurianum Strain ATCC 6013 (DSM 525) Using a Hybrid Next-Generation Sequencing Approach.</title>
        <authorList>
            <person name="Pyne M.E."/>
            <person name="Utturkar S."/>
            <person name="Brown S.D."/>
            <person name="Moo-Young M."/>
            <person name="Chung D.A."/>
            <person name="Chou C.P."/>
        </authorList>
    </citation>
    <scope>NUCLEOTIDE SEQUENCE [LARGE SCALE GENOMIC DNA]</scope>
    <source>
        <strain evidence="3 4">ATCC 6013</strain>
    </source>
</reference>
<gene>
    <name evidence="2" type="ORF">CLPA_c13080</name>
    <name evidence="3" type="ORF">CP6013_01846</name>
</gene>
<evidence type="ECO:0000313" key="3">
    <source>
        <dbReference type="EMBL" id="KRU12598.1"/>
    </source>
</evidence>
<keyword evidence="1" id="KW-1133">Transmembrane helix</keyword>
<proteinExistence type="predicted"/>
<dbReference type="RefSeq" id="WP_003446213.1">
    <property type="nucleotide sequence ID" value="NZ_ANZB01000009.1"/>
</dbReference>
<sequence>MKNIVITFILFISMIFVCFISLNYLNKTSYNMYSSNNSVKKYIYNNNWEKADKLSNKLSKDWHMYADNFSLFVNHTLIDDISIEEHKLEEYIKCKNKEEALASANTIQFLIERIRKLEKFNIQNVF</sequence>
<dbReference type="KEGG" id="cpae:CPAST_c13080"/>
<dbReference type="InterPro" id="IPR025373">
    <property type="entry name" value="DUF4363"/>
</dbReference>
<dbReference type="PATRIC" id="fig|1262449.3.peg.2725"/>
<evidence type="ECO:0000313" key="5">
    <source>
        <dbReference type="Proteomes" id="UP000030905"/>
    </source>
</evidence>
<name>A0A0H3J3K6_CLOPA</name>
<reference evidence="3" key="2">
    <citation type="submission" date="2015-10" db="EMBL/GenBank/DDBJ databases">
        <title>Improved Draft Genome Sequence of Clostridium pasteurianum Strain ATCC 6013 (DSM 525) Using a Hybrid Next-Generation Sequencing Approach.</title>
        <authorList>
            <person name="Pyne M.E."/>
            <person name="Utturkar S.M."/>
            <person name="Brown S.D."/>
            <person name="Moo-Young M."/>
            <person name="Chung D.A."/>
            <person name="Chou P.C."/>
        </authorList>
    </citation>
    <scope>NUCLEOTIDE SEQUENCE</scope>
    <source>
        <strain evidence="3">ATCC 6013</strain>
    </source>
</reference>
<dbReference type="EMBL" id="CP009268">
    <property type="protein sequence ID" value="AJA51395.1"/>
    <property type="molecule type" value="Genomic_DNA"/>
</dbReference>
<dbReference type="Proteomes" id="UP000028042">
    <property type="component" value="Unassembled WGS sequence"/>
</dbReference>
<evidence type="ECO:0000313" key="4">
    <source>
        <dbReference type="Proteomes" id="UP000028042"/>
    </source>
</evidence>
<dbReference type="Proteomes" id="UP000030905">
    <property type="component" value="Chromosome"/>
</dbReference>
<evidence type="ECO:0000313" key="2">
    <source>
        <dbReference type="EMBL" id="AJA51395.1"/>
    </source>
</evidence>
<dbReference type="EMBL" id="JPGY02000001">
    <property type="protein sequence ID" value="KRU12598.1"/>
    <property type="molecule type" value="Genomic_DNA"/>
</dbReference>
<evidence type="ECO:0008006" key="6">
    <source>
        <dbReference type="Google" id="ProtNLM"/>
    </source>
</evidence>